<dbReference type="PANTHER" id="PTHR42743:SF11">
    <property type="entry name" value="AMINODEOXYCHORISMATE LYASE"/>
    <property type="match status" value="1"/>
</dbReference>
<dbReference type="UniPathway" id="UPA00049">
    <property type="reaction ID" value="UER00062"/>
</dbReference>
<comment type="catalytic activity">
    <reaction evidence="13 17">
        <text>L-isoleucine + 2-oxoglutarate = (S)-3-methyl-2-oxopentanoate + L-glutamate</text>
        <dbReference type="Rhea" id="RHEA:24801"/>
        <dbReference type="ChEBI" id="CHEBI:16810"/>
        <dbReference type="ChEBI" id="CHEBI:29985"/>
        <dbReference type="ChEBI" id="CHEBI:35146"/>
        <dbReference type="ChEBI" id="CHEBI:58045"/>
        <dbReference type="EC" id="2.6.1.42"/>
    </reaction>
</comment>
<keyword evidence="19" id="KW-1185">Reference proteome</keyword>
<dbReference type="UniPathway" id="UPA00047">
    <property type="reaction ID" value="UER00058"/>
</dbReference>
<dbReference type="InterPro" id="IPR036038">
    <property type="entry name" value="Aminotransferase-like"/>
</dbReference>
<evidence type="ECO:0000256" key="8">
    <source>
        <dbReference type="ARBA" id="ARBA00022605"/>
    </source>
</evidence>
<evidence type="ECO:0000256" key="11">
    <source>
        <dbReference type="ARBA" id="ARBA00023304"/>
    </source>
</evidence>
<dbReference type="GO" id="GO:0009099">
    <property type="term" value="P:L-valine biosynthetic process"/>
    <property type="evidence" value="ECO:0007669"/>
    <property type="project" value="UniProtKB-UniPathway"/>
</dbReference>
<name>A0A7C8HEQ8_9FIRM</name>
<dbReference type="InterPro" id="IPR043132">
    <property type="entry name" value="BCAT-like_C"/>
</dbReference>
<evidence type="ECO:0000256" key="12">
    <source>
        <dbReference type="ARBA" id="ARBA00048212"/>
    </source>
</evidence>
<keyword evidence="9 17" id="KW-0808">Transferase</keyword>
<proteinExistence type="inferred from homology"/>
<comment type="function">
    <text evidence="2 17">Acts on leucine, isoleucine and valine.</text>
</comment>
<comment type="similarity">
    <text evidence="6 15">Belongs to the class-IV pyridoxal-phosphate-dependent aminotransferase family.</text>
</comment>
<dbReference type="RefSeq" id="WP_158740256.1">
    <property type="nucleotide sequence ID" value="NZ_WSLF01000005.1"/>
</dbReference>
<evidence type="ECO:0000256" key="2">
    <source>
        <dbReference type="ARBA" id="ARBA00003109"/>
    </source>
</evidence>
<comment type="pathway">
    <text evidence="3 17">Amino-acid biosynthesis; L-isoleucine biosynthesis; L-isoleucine from 2-oxobutanoate: step 4/4.</text>
</comment>
<keyword evidence="8 17" id="KW-0028">Amino-acid biosynthesis</keyword>
<dbReference type="SUPFAM" id="SSF56752">
    <property type="entry name" value="D-aminoacid aminotransferase-like PLP-dependent enzymes"/>
    <property type="match status" value="1"/>
</dbReference>
<dbReference type="AlphaFoldDB" id="A0A7C8HEQ8"/>
<evidence type="ECO:0000256" key="9">
    <source>
        <dbReference type="ARBA" id="ARBA00022679"/>
    </source>
</evidence>
<dbReference type="OrthoDB" id="9805628at2"/>
<comment type="cofactor">
    <cofactor evidence="1 16">
        <name>pyridoxal 5'-phosphate</name>
        <dbReference type="ChEBI" id="CHEBI:597326"/>
    </cofactor>
</comment>
<dbReference type="GO" id="GO:0004084">
    <property type="term" value="F:branched-chain-amino-acid transaminase activity"/>
    <property type="evidence" value="ECO:0007669"/>
    <property type="project" value="UniProtKB-EC"/>
</dbReference>
<dbReference type="GO" id="GO:0009097">
    <property type="term" value="P:isoleucine biosynthetic process"/>
    <property type="evidence" value="ECO:0007669"/>
    <property type="project" value="UniProtKB-UniPathway"/>
</dbReference>
<dbReference type="Proteomes" id="UP000483018">
    <property type="component" value="Unassembled WGS sequence"/>
</dbReference>
<keyword evidence="11 17" id="KW-0100">Branched-chain amino acid biosynthesis</keyword>
<keyword evidence="10 16" id="KW-0663">Pyridoxal phosphate</keyword>
<gene>
    <name evidence="17 18" type="primary">ilvE</name>
    <name evidence="18" type="ORF">GND95_07635</name>
</gene>
<reference evidence="18 19" key="1">
    <citation type="submission" date="2019-12" db="EMBL/GenBank/DDBJ databases">
        <title>Defluviitalea raffinosedens, isolated from a biogas fermenter, genome sequencing and characterization.</title>
        <authorList>
            <person name="Rettenmaier R."/>
            <person name="Schneider M."/>
            <person name="Neuhaus K."/>
            <person name="Liebl W."/>
            <person name="Zverlov V."/>
        </authorList>
    </citation>
    <scope>NUCLEOTIDE SEQUENCE [LARGE SCALE GENOMIC DNA]</scope>
    <source>
        <strain evidence="18 19">249c-K6</strain>
    </source>
</reference>
<comment type="pathway">
    <text evidence="4 17">Amino-acid biosynthesis; L-valine biosynthesis; L-valine from pyruvate: step 4/4.</text>
</comment>
<evidence type="ECO:0000256" key="6">
    <source>
        <dbReference type="ARBA" id="ARBA00009320"/>
    </source>
</evidence>
<evidence type="ECO:0000256" key="17">
    <source>
        <dbReference type="RuleBase" id="RU364094"/>
    </source>
</evidence>
<dbReference type="InterPro" id="IPR005785">
    <property type="entry name" value="B_amino_transI"/>
</dbReference>
<evidence type="ECO:0000256" key="10">
    <source>
        <dbReference type="ARBA" id="ARBA00022898"/>
    </source>
</evidence>
<evidence type="ECO:0000256" key="5">
    <source>
        <dbReference type="ARBA" id="ARBA00005072"/>
    </source>
</evidence>
<dbReference type="PANTHER" id="PTHR42743">
    <property type="entry name" value="AMINO-ACID AMINOTRANSFERASE"/>
    <property type="match status" value="1"/>
</dbReference>
<dbReference type="Pfam" id="PF01063">
    <property type="entry name" value="Aminotran_4"/>
    <property type="match status" value="1"/>
</dbReference>
<dbReference type="CDD" id="cd01558">
    <property type="entry name" value="D-AAT_like"/>
    <property type="match status" value="1"/>
</dbReference>
<dbReference type="UniPathway" id="UPA00048">
    <property type="reaction ID" value="UER00073"/>
</dbReference>
<evidence type="ECO:0000313" key="18">
    <source>
        <dbReference type="EMBL" id="KAE9634530.1"/>
    </source>
</evidence>
<keyword evidence="7 17" id="KW-0032">Aminotransferase</keyword>
<dbReference type="FunFam" id="3.30.470.10:FF:000006">
    <property type="entry name" value="Branched-chain-amino-acid aminotransferase"/>
    <property type="match status" value="1"/>
</dbReference>
<sequence>MSDELIIYLDGEYVKKSEAKISVFDHGVLYGDGVFEGIRAYNGRIFKCKEHIDRIYAAAKAIMLEIPMTKDEMKEVLLETCRRNNLRDAYIRLVVTRGTGDLGLSPTKCPKPTVFCIASTITLYPPEMYEKGMPVITAAQRRNKATIVDPQIKSLNYLNNILAKIEANRAGVPEAIMLNHDGIVAECTGDNIFIVKDGVIYTPPIHVGILDGITRRTVIDLAKEMGIEVYEKEFTLFNVYNADECFLTGTAAEAIAVTQVDGRVIGDGVAGPITKKLLEAFQVYANSHGEPIYN</sequence>
<comment type="catalytic activity">
    <reaction evidence="14 17">
        <text>L-leucine + 2-oxoglutarate = 4-methyl-2-oxopentanoate + L-glutamate</text>
        <dbReference type="Rhea" id="RHEA:18321"/>
        <dbReference type="ChEBI" id="CHEBI:16810"/>
        <dbReference type="ChEBI" id="CHEBI:17865"/>
        <dbReference type="ChEBI" id="CHEBI:29985"/>
        <dbReference type="ChEBI" id="CHEBI:57427"/>
        <dbReference type="EC" id="2.6.1.42"/>
    </reaction>
</comment>
<evidence type="ECO:0000256" key="4">
    <source>
        <dbReference type="ARBA" id="ARBA00004931"/>
    </source>
</evidence>
<dbReference type="EMBL" id="WSLF01000005">
    <property type="protein sequence ID" value="KAE9634530.1"/>
    <property type="molecule type" value="Genomic_DNA"/>
</dbReference>
<dbReference type="NCBIfam" id="TIGR01122">
    <property type="entry name" value="ilvE_I"/>
    <property type="match status" value="1"/>
</dbReference>
<dbReference type="EC" id="2.6.1.42" evidence="17"/>
<protein>
    <recommendedName>
        <fullName evidence="17">Branched-chain-amino-acid aminotransferase</fullName>
        <shortName evidence="17">BCAT</shortName>
        <ecNumber evidence="17">2.6.1.42</ecNumber>
    </recommendedName>
</protein>
<dbReference type="InterPro" id="IPR043131">
    <property type="entry name" value="BCAT-like_N"/>
</dbReference>
<evidence type="ECO:0000256" key="13">
    <source>
        <dbReference type="ARBA" id="ARBA00048798"/>
    </source>
</evidence>
<comment type="pathway">
    <text evidence="5 17">Amino-acid biosynthesis; L-leucine biosynthesis; L-leucine from 3-methyl-2-oxobutanoate: step 4/4.</text>
</comment>
<organism evidence="18 19">
    <name type="scientific">Defluviitalea raffinosedens</name>
    <dbReference type="NCBI Taxonomy" id="1450156"/>
    <lineage>
        <taxon>Bacteria</taxon>
        <taxon>Bacillati</taxon>
        <taxon>Bacillota</taxon>
        <taxon>Clostridia</taxon>
        <taxon>Lachnospirales</taxon>
        <taxon>Defluviitaleaceae</taxon>
        <taxon>Defluviitalea</taxon>
    </lineage>
</organism>
<dbReference type="Gene3D" id="3.20.10.10">
    <property type="entry name" value="D-amino Acid Aminotransferase, subunit A, domain 2"/>
    <property type="match status" value="1"/>
</dbReference>
<evidence type="ECO:0000313" key="19">
    <source>
        <dbReference type="Proteomes" id="UP000483018"/>
    </source>
</evidence>
<evidence type="ECO:0000256" key="14">
    <source>
        <dbReference type="ARBA" id="ARBA00049229"/>
    </source>
</evidence>
<dbReference type="Gene3D" id="3.30.470.10">
    <property type="match status" value="1"/>
</dbReference>
<evidence type="ECO:0000256" key="3">
    <source>
        <dbReference type="ARBA" id="ARBA00004824"/>
    </source>
</evidence>
<evidence type="ECO:0000256" key="15">
    <source>
        <dbReference type="RuleBase" id="RU004106"/>
    </source>
</evidence>
<dbReference type="InterPro" id="IPR001544">
    <property type="entry name" value="Aminotrans_IV"/>
</dbReference>
<dbReference type="FunFam" id="3.20.10.10:FF:000002">
    <property type="entry name" value="D-alanine aminotransferase"/>
    <property type="match status" value="1"/>
</dbReference>
<dbReference type="NCBIfam" id="NF005146">
    <property type="entry name" value="PRK06606.1"/>
    <property type="match status" value="1"/>
</dbReference>
<dbReference type="GO" id="GO:0009098">
    <property type="term" value="P:L-leucine biosynthetic process"/>
    <property type="evidence" value="ECO:0007669"/>
    <property type="project" value="UniProtKB-UniPathway"/>
</dbReference>
<comment type="catalytic activity">
    <reaction evidence="12 17">
        <text>L-valine + 2-oxoglutarate = 3-methyl-2-oxobutanoate + L-glutamate</text>
        <dbReference type="Rhea" id="RHEA:24813"/>
        <dbReference type="ChEBI" id="CHEBI:11851"/>
        <dbReference type="ChEBI" id="CHEBI:16810"/>
        <dbReference type="ChEBI" id="CHEBI:29985"/>
        <dbReference type="ChEBI" id="CHEBI:57762"/>
        <dbReference type="EC" id="2.6.1.42"/>
    </reaction>
</comment>
<evidence type="ECO:0000256" key="16">
    <source>
        <dbReference type="RuleBase" id="RU004516"/>
    </source>
</evidence>
<accession>A0A7C8HEQ8</accession>
<dbReference type="InterPro" id="IPR050571">
    <property type="entry name" value="Class-IV_PLP-Dep_Aminotrnsfr"/>
</dbReference>
<evidence type="ECO:0000256" key="7">
    <source>
        <dbReference type="ARBA" id="ARBA00022576"/>
    </source>
</evidence>
<dbReference type="PROSITE" id="PS00770">
    <property type="entry name" value="AA_TRANSFER_CLASS_4"/>
    <property type="match status" value="1"/>
</dbReference>
<dbReference type="InterPro" id="IPR018300">
    <property type="entry name" value="Aminotrans_IV_CS"/>
</dbReference>
<dbReference type="NCBIfam" id="NF006185">
    <property type="entry name" value="PRK08320.1"/>
    <property type="match status" value="1"/>
</dbReference>
<evidence type="ECO:0000256" key="1">
    <source>
        <dbReference type="ARBA" id="ARBA00001933"/>
    </source>
</evidence>
<comment type="caution">
    <text evidence="18">The sequence shown here is derived from an EMBL/GenBank/DDBJ whole genome shotgun (WGS) entry which is preliminary data.</text>
</comment>